<dbReference type="GeneID" id="5176657"/>
<reference evidence="2 3" key="3">
    <citation type="journal article" date="2004" name="Bioinformatics">
        <title>PHIRE, a deterministic approach to reveal regulatory elements in bacteriophage genomes.</title>
        <authorList>
            <person name="Lavigne R."/>
            <person name="Sun W.D."/>
            <person name="Volckaert G."/>
        </authorList>
    </citation>
    <scope>NUCLEOTIDE SEQUENCE [LARGE SCALE GENOMIC DNA]</scope>
</reference>
<name>Q2Z156_9CAUD</name>
<dbReference type="EMBL" id="AJ697969">
    <property type="protein sequence ID" value="CAG27119.1"/>
    <property type="molecule type" value="Genomic_DNA"/>
</dbReference>
<dbReference type="OrthoDB" id="21336at10239"/>
<dbReference type="Pfam" id="PF07453">
    <property type="entry name" value="NUMOD1"/>
    <property type="match status" value="1"/>
</dbReference>
<dbReference type="SUPFAM" id="SSF54060">
    <property type="entry name" value="His-Me finger endonucleases"/>
    <property type="match status" value="1"/>
</dbReference>
<evidence type="ECO:0000313" key="3">
    <source>
        <dbReference type="Proteomes" id="UP000001239"/>
    </source>
</evidence>
<dbReference type="InterPro" id="IPR010896">
    <property type="entry name" value="NUMOD1"/>
</dbReference>
<dbReference type="KEGG" id="vg:5176657"/>
<evidence type="ECO:0000259" key="1">
    <source>
        <dbReference type="Pfam" id="PF07453"/>
    </source>
</evidence>
<accession>Q2Z156</accession>
<reference evidence="2 3" key="1">
    <citation type="journal article" date="2002" name="Genetika">
        <title>Phenogenetic characterization of a group of giant Phi KZ-like bacteriophages of Pseudomonas aeruginosa].</title>
        <authorList>
            <person name="Burkal'tseva M.V."/>
            <person name="Krylov V.N."/>
            <person name="Pleteneva E.A."/>
            <person name="Shaburova O.V."/>
            <person name="Krylov S.V."/>
            <person name="Volckaert G."/>
            <person name="Sykilinda N.N."/>
            <person name="Kurochkina L.P."/>
            <person name="Mesyanzhinov V.V."/>
        </authorList>
    </citation>
    <scope>NUCLEOTIDE SEQUENCE [LARGE SCALE GENOMIC DNA]</scope>
</reference>
<evidence type="ECO:0000313" key="2">
    <source>
        <dbReference type="EMBL" id="CAG27119.1"/>
    </source>
</evidence>
<reference evidence="2 3" key="4">
    <citation type="journal article" date="2005" name="J. Mol. Biol.">
        <title>Genome comparison of Pseudomonas aeruginosa large phages.</title>
        <authorList>
            <person name="Hertveldt K."/>
            <person name="Lavigne R."/>
            <person name="Pleteneva E."/>
            <person name="Sernova N."/>
            <person name="Kurochkina L."/>
            <person name="Korchevskii R."/>
            <person name="Robben J."/>
            <person name="Mesyanzhinov V."/>
            <person name="Krylov V.N."/>
            <person name="Volckaert G."/>
        </authorList>
    </citation>
    <scope>NUCLEOTIDE SEQUENCE</scope>
</reference>
<sequence length="326" mass="37946">MQIERIYTTPIEHPEEVGFYKHPTLPIWLSKDDDRILTETGFVEPSIGGEYKYYIRQHLHVLKLETFLEKPSSTIKLWGNHRDGDKRNNHLENLEWCTPSMNLIHAFKTGLRSDNLPGLLTDLETGEVKSFTSLRECATYLGINPGTLTVYMKSDRKYPLKFKYSVRLISEEPSKLTADDIGKVRKGGPKPCKIVNKLTGEIKHLAFEKSIQELFGLSERRYQRALKERGYEDWIFEEVKTYEEYVECLKDDKAKTVKSNRHLSLVKEKQLATAKKIVVTNNLTGEITEFDNLSDFSMENGFMISEINRALKTKDSWREFTFKYLE</sequence>
<organism evidence="2 3">
    <name type="scientific">Pseudomonas phage EL</name>
    <dbReference type="NCBI Taxonomy" id="273133"/>
    <lineage>
        <taxon>Viruses</taxon>
        <taxon>Duplodnaviria</taxon>
        <taxon>Heunggongvirae</taxon>
        <taxon>Uroviricota</taxon>
        <taxon>Caudoviricetes</taxon>
        <taxon>Chimalliviridae</taxon>
        <taxon>Elvirus</taxon>
        <taxon>Elvirus EL</taxon>
    </lineage>
</organism>
<dbReference type="Proteomes" id="UP000001239">
    <property type="component" value="Segment"/>
</dbReference>
<reference evidence="2 3" key="2">
    <citation type="journal article" date="2003" name="Res. Microbiol.">
        <title>Myoviridae bacteriophages of Pseudomonas aeruginosa: a long and complex evolutionary pathway.</title>
        <authorList>
            <person name="Krylov V.N."/>
            <person name="Pleteneva E.A."/>
            <person name="Bourkalsteva M.V."/>
            <person name="Shaburova O.V."/>
            <person name="Volckaert G."/>
            <person name="Sykilinda N.N."/>
            <person name="Kurochkina L.P."/>
            <person name="Mesyanzhinov V.V."/>
        </authorList>
    </citation>
    <scope>NUCLEOTIDE SEQUENCE [LARGE SCALE GENOMIC DNA]</scope>
</reference>
<protein>
    <submittedName>
        <fullName evidence="2">Putative replication protein</fullName>
    </submittedName>
</protein>
<dbReference type="RefSeq" id="YP_418058.1">
    <property type="nucleotide sequence ID" value="NC_007623.1"/>
</dbReference>
<dbReference type="Gene3D" id="3.90.75.20">
    <property type="match status" value="1"/>
</dbReference>
<dbReference type="InterPro" id="IPR003647">
    <property type="entry name" value="Intron_nuc_1_rpt"/>
</dbReference>
<keyword evidence="3" id="KW-1185">Reference proteome</keyword>
<dbReference type="SMART" id="SM00497">
    <property type="entry name" value="IENR1"/>
    <property type="match status" value="2"/>
</dbReference>
<feature type="domain" description="Nuclease-associated modular DNA-binding 1" evidence="1">
    <location>
        <begin position="121"/>
        <end position="151"/>
    </location>
</feature>
<dbReference type="InterPro" id="IPR044925">
    <property type="entry name" value="His-Me_finger_sf"/>
</dbReference>
<proteinExistence type="predicted"/>